<dbReference type="PANTHER" id="PTHR34856">
    <property type="entry name" value="PROTEIN NRFD"/>
    <property type="match status" value="1"/>
</dbReference>
<proteinExistence type="inferred from homology"/>
<keyword evidence="5 7" id="KW-1133">Transmembrane helix</keyword>
<protein>
    <submittedName>
        <fullName evidence="8">Polysulfide reductase NrfD</fullName>
    </submittedName>
</protein>
<dbReference type="HOGENOM" id="CLU_045348_3_0_9"/>
<feature type="transmembrane region" description="Helical" evidence="7">
    <location>
        <begin position="194"/>
        <end position="218"/>
    </location>
</feature>
<reference evidence="8 9" key="2">
    <citation type="journal article" date="2012" name="Stand. Genomic Sci.">
        <title>Complete genome sequence of the moderately thermophilic mineral-sulfide-oxidizing firmicute Sulfobacillus acidophilus type strain (NAL(T)).</title>
        <authorList>
            <person name="Anderson I."/>
            <person name="Chertkov O."/>
            <person name="Chen A."/>
            <person name="Saunders E."/>
            <person name="Lapidus A."/>
            <person name="Nolan M."/>
            <person name="Lucas S."/>
            <person name="Hammon N."/>
            <person name="Deshpande S."/>
            <person name="Cheng J.F."/>
            <person name="Han C."/>
            <person name="Tapia R."/>
            <person name="Goodwin L.A."/>
            <person name="Pitluck S."/>
            <person name="Liolios K."/>
            <person name="Pagani I."/>
            <person name="Ivanova N."/>
            <person name="Mikhailova N."/>
            <person name="Pati A."/>
            <person name="Palaniappan K."/>
            <person name="Land M."/>
            <person name="Pan C."/>
            <person name="Rohde M."/>
            <person name="Pukall R."/>
            <person name="Goker M."/>
            <person name="Detter J.C."/>
            <person name="Woyke T."/>
            <person name="Bristow J."/>
            <person name="Eisen J.A."/>
            <person name="Markowitz V."/>
            <person name="Hugenholtz P."/>
            <person name="Kyrpides N.C."/>
            <person name="Klenk H.P."/>
            <person name="Mavromatis K."/>
        </authorList>
    </citation>
    <scope>NUCLEOTIDE SEQUENCE [LARGE SCALE GENOMIC DNA]</scope>
    <source>
        <strain evidence="9">ATCC 700253 / DSM 10332 / NAL</strain>
    </source>
</reference>
<feature type="transmembrane region" description="Helical" evidence="7">
    <location>
        <begin position="51"/>
        <end position="71"/>
    </location>
</feature>
<dbReference type="STRING" id="679936.Sulac_3397"/>
<dbReference type="InterPro" id="IPR052049">
    <property type="entry name" value="Electron_transfer_protein"/>
</dbReference>
<dbReference type="PATRIC" id="fig|679936.5.peg.3517"/>
<dbReference type="AlphaFoldDB" id="G8TTT0"/>
<sequence>MPLDTGQLLGLEHVYWGILIVVYPYLSGLVAGSFIVGSLSKVFGAKQFEPMAKLAAVVTLAFLLIAALAPLADARQPHRFLELYFRPHVPYAPMGLFTLIWTTYVLLALAETYFIFREDNVFLAQNAGGWRQRWHRFLTLGYHDVSETALKRDHQILVVLAAFGIFLAFAFHGYIGFIFGALKARHLWSNPLMMPMFIVSAIVSGIALMILAYVVIVGGLISRDEVDPKLIAGLMGLLMWVIFVDLFLDIVDLLNSGVSAYTSGPVYDGFHSIFMGGPLTFMYWGLQLGFLFVALVLTFIPRVRRSRWWASITSLFVLISVYAMRYNTVIGGQLQPKASQGLVLYTPPWLGRDSIQTVIGIFAIALLLITLQLLLLPWDHRWAEHWAHASHKTRGTEHISPQLSK</sequence>
<feature type="transmembrane region" description="Helical" evidence="7">
    <location>
        <begin position="156"/>
        <end position="182"/>
    </location>
</feature>
<dbReference type="Proteomes" id="UP000005439">
    <property type="component" value="Chromosome"/>
</dbReference>
<evidence type="ECO:0000256" key="2">
    <source>
        <dbReference type="ARBA" id="ARBA00008929"/>
    </source>
</evidence>
<evidence type="ECO:0000256" key="1">
    <source>
        <dbReference type="ARBA" id="ARBA00004651"/>
    </source>
</evidence>
<keyword evidence="9" id="KW-1185">Reference proteome</keyword>
<evidence type="ECO:0000256" key="5">
    <source>
        <dbReference type="ARBA" id="ARBA00022989"/>
    </source>
</evidence>
<evidence type="ECO:0000313" key="8">
    <source>
        <dbReference type="EMBL" id="AEW06839.1"/>
    </source>
</evidence>
<evidence type="ECO:0000256" key="3">
    <source>
        <dbReference type="ARBA" id="ARBA00022475"/>
    </source>
</evidence>
<comment type="similarity">
    <text evidence="2">Belongs to the NrfD family.</text>
</comment>
<dbReference type="Gene3D" id="1.20.1630.10">
    <property type="entry name" value="Formate dehydrogenase/DMSO reductase domain"/>
    <property type="match status" value="1"/>
</dbReference>
<evidence type="ECO:0000256" key="4">
    <source>
        <dbReference type="ARBA" id="ARBA00022692"/>
    </source>
</evidence>
<keyword evidence="4 7" id="KW-0812">Transmembrane</keyword>
<evidence type="ECO:0000313" key="9">
    <source>
        <dbReference type="Proteomes" id="UP000005439"/>
    </source>
</evidence>
<gene>
    <name evidence="8" type="ordered locus">Sulac_3397</name>
</gene>
<evidence type="ECO:0000256" key="7">
    <source>
        <dbReference type="SAM" id="Phobius"/>
    </source>
</evidence>
<comment type="subcellular location">
    <subcellularLocation>
        <location evidence="1">Cell membrane</location>
        <topology evidence="1">Multi-pass membrane protein</topology>
    </subcellularLocation>
</comment>
<dbReference type="GO" id="GO:0005886">
    <property type="term" value="C:plasma membrane"/>
    <property type="evidence" value="ECO:0007669"/>
    <property type="project" value="UniProtKB-SubCell"/>
</dbReference>
<dbReference type="InterPro" id="IPR005614">
    <property type="entry name" value="NrfD-like"/>
</dbReference>
<feature type="transmembrane region" description="Helical" evidence="7">
    <location>
        <begin position="281"/>
        <end position="300"/>
    </location>
</feature>
<name>G8TTT0_SULAD</name>
<reference evidence="9" key="1">
    <citation type="submission" date="2011-12" db="EMBL/GenBank/DDBJ databases">
        <title>The complete genome of chromosome of Sulfobacillus acidophilus DSM 10332.</title>
        <authorList>
            <person name="Lucas S."/>
            <person name="Han J."/>
            <person name="Lapidus A."/>
            <person name="Bruce D."/>
            <person name="Goodwin L."/>
            <person name="Pitluck S."/>
            <person name="Peters L."/>
            <person name="Kyrpides N."/>
            <person name="Mavromatis K."/>
            <person name="Ivanova N."/>
            <person name="Mikhailova N."/>
            <person name="Chertkov O."/>
            <person name="Saunders E."/>
            <person name="Detter J.C."/>
            <person name="Tapia R."/>
            <person name="Han C."/>
            <person name="Land M."/>
            <person name="Hauser L."/>
            <person name="Markowitz V."/>
            <person name="Cheng J.-F."/>
            <person name="Hugenholtz P."/>
            <person name="Woyke T."/>
            <person name="Wu D."/>
            <person name="Pukall R."/>
            <person name="Gehrich-Schroeter G."/>
            <person name="Schneider S."/>
            <person name="Klenk H.-P."/>
            <person name="Eisen J.A."/>
        </authorList>
    </citation>
    <scope>NUCLEOTIDE SEQUENCE [LARGE SCALE GENOMIC DNA]</scope>
    <source>
        <strain evidence="9">ATCC 700253 / DSM 10332 / NAL</strain>
    </source>
</reference>
<feature type="transmembrane region" description="Helical" evidence="7">
    <location>
        <begin position="355"/>
        <end position="376"/>
    </location>
</feature>
<feature type="transmembrane region" description="Helical" evidence="7">
    <location>
        <begin position="230"/>
        <end position="248"/>
    </location>
</feature>
<dbReference type="PANTHER" id="PTHR34856:SF2">
    <property type="entry name" value="PROTEIN NRFD"/>
    <property type="match status" value="1"/>
</dbReference>
<dbReference type="EMBL" id="CP003179">
    <property type="protein sequence ID" value="AEW06839.1"/>
    <property type="molecule type" value="Genomic_DNA"/>
</dbReference>
<organism evidence="8 9">
    <name type="scientific">Sulfobacillus acidophilus (strain ATCC 700253 / DSM 10332 / NAL)</name>
    <dbReference type="NCBI Taxonomy" id="679936"/>
    <lineage>
        <taxon>Bacteria</taxon>
        <taxon>Bacillati</taxon>
        <taxon>Bacillota</taxon>
        <taxon>Clostridia</taxon>
        <taxon>Eubacteriales</taxon>
        <taxon>Clostridiales Family XVII. Incertae Sedis</taxon>
        <taxon>Sulfobacillus</taxon>
    </lineage>
</organism>
<feature type="transmembrane region" description="Helical" evidence="7">
    <location>
        <begin position="307"/>
        <end position="324"/>
    </location>
</feature>
<evidence type="ECO:0000256" key="6">
    <source>
        <dbReference type="ARBA" id="ARBA00023136"/>
    </source>
</evidence>
<keyword evidence="3" id="KW-1003">Cell membrane</keyword>
<dbReference type="Pfam" id="PF03916">
    <property type="entry name" value="NrfD"/>
    <property type="match status" value="1"/>
</dbReference>
<dbReference type="KEGG" id="sap:Sulac_3397"/>
<accession>G8TTT0</accession>
<feature type="transmembrane region" description="Helical" evidence="7">
    <location>
        <begin position="14"/>
        <end position="39"/>
    </location>
</feature>
<feature type="transmembrane region" description="Helical" evidence="7">
    <location>
        <begin position="91"/>
        <end position="116"/>
    </location>
</feature>
<keyword evidence="6 7" id="KW-0472">Membrane</keyword>